<dbReference type="EMBL" id="BAABHQ010000001">
    <property type="protein sequence ID" value="GAA4858226.1"/>
    <property type="molecule type" value="Genomic_DNA"/>
</dbReference>
<evidence type="ECO:0000256" key="1">
    <source>
        <dbReference type="ARBA" id="ARBA00022485"/>
    </source>
</evidence>
<comment type="caution">
    <text evidence="6">The sequence shown here is derived from an EMBL/GenBank/DDBJ whole genome shotgun (WGS) entry which is preliminary data.</text>
</comment>
<keyword evidence="7" id="KW-1185">Reference proteome</keyword>
<proteinExistence type="predicted"/>
<keyword evidence="1" id="KW-0004">4Fe-4S</keyword>
<dbReference type="Proteomes" id="UP001500457">
    <property type="component" value="Unassembled WGS sequence"/>
</dbReference>
<keyword evidence="5" id="KW-0411">Iron-sulfur</keyword>
<organism evidence="6 7">
    <name type="scientific">Actinomycetospora straminea</name>
    <dbReference type="NCBI Taxonomy" id="663607"/>
    <lineage>
        <taxon>Bacteria</taxon>
        <taxon>Bacillati</taxon>
        <taxon>Actinomycetota</taxon>
        <taxon>Actinomycetes</taxon>
        <taxon>Pseudonocardiales</taxon>
        <taxon>Pseudonocardiaceae</taxon>
        <taxon>Actinomycetospora</taxon>
    </lineage>
</organism>
<evidence type="ECO:0000256" key="3">
    <source>
        <dbReference type="ARBA" id="ARBA00023002"/>
    </source>
</evidence>
<dbReference type="InterPro" id="IPR039650">
    <property type="entry name" value="HdrA-like"/>
</dbReference>
<dbReference type="SUPFAM" id="SSF51905">
    <property type="entry name" value="FAD/NAD(P)-binding domain"/>
    <property type="match status" value="1"/>
</dbReference>
<name>A0ABP9DVL8_9PSEU</name>
<dbReference type="PANTHER" id="PTHR43498:SF1">
    <property type="entry name" value="COB--COM HETERODISULFIDE REDUCTASE IRON-SULFUR SUBUNIT A"/>
    <property type="match status" value="1"/>
</dbReference>
<dbReference type="InterPro" id="IPR036188">
    <property type="entry name" value="FAD/NAD-bd_sf"/>
</dbReference>
<reference evidence="7" key="1">
    <citation type="journal article" date="2019" name="Int. J. Syst. Evol. Microbiol.">
        <title>The Global Catalogue of Microorganisms (GCM) 10K type strain sequencing project: providing services to taxonomists for standard genome sequencing and annotation.</title>
        <authorList>
            <consortium name="The Broad Institute Genomics Platform"/>
            <consortium name="The Broad Institute Genome Sequencing Center for Infectious Disease"/>
            <person name="Wu L."/>
            <person name="Ma J."/>
        </authorList>
    </citation>
    <scope>NUCLEOTIDE SEQUENCE [LARGE SCALE GENOMIC DNA]</scope>
    <source>
        <strain evidence="7">JCM 17983</strain>
    </source>
</reference>
<dbReference type="Gene3D" id="3.50.50.60">
    <property type="entry name" value="FAD/NAD(P)-binding domain"/>
    <property type="match status" value="1"/>
</dbReference>
<evidence type="ECO:0000313" key="7">
    <source>
        <dbReference type="Proteomes" id="UP001500457"/>
    </source>
</evidence>
<evidence type="ECO:0000256" key="5">
    <source>
        <dbReference type="ARBA" id="ARBA00023014"/>
    </source>
</evidence>
<dbReference type="Pfam" id="PF12831">
    <property type="entry name" value="FAD_oxidored"/>
    <property type="match status" value="1"/>
</dbReference>
<accession>A0ABP9DVL8</accession>
<evidence type="ECO:0000313" key="6">
    <source>
        <dbReference type="EMBL" id="GAA4858226.1"/>
    </source>
</evidence>
<keyword evidence="4" id="KW-0408">Iron</keyword>
<protein>
    <submittedName>
        <fullName evidence="6">FAD-dependent oxidoreductase</fullName>
    </submittedName>
</protein>
<evidence type="ECO:0000256" key="2">
    <source>
        <dbReference type="ARBA" id="ARBA00022723"/>
    </source>
</evidence>
<dbReference type="PANTHER" id="PTHR43498">
    <property type="entry name" value="FERREDOXIN:COB-COM HETERODISULFIDE REDUCTASE SUBUNIT A"/>
    <property type="match status" value="1"/>
</dbReference>
<gene>
    <name evidence="6" type="ORF">GCM10023203_01200</name>
</gene>
<evidence type="ECO:0000256" key="4">
    <source>
        <dbReference type="ARBA" id="ARBA00023004"/>
    </source>
</evidence>
<keyword evidence="2" id="KW-0479">Metal-binding</keyword>
<keyword evidence="3" id="KW-0560">Oxidoreductase</keyword>
<dbReference type="RefSeq" id="WP_274234404.1">
    <property type="nucleotide sequence ID" value="NZ_BAABHQ010000001.1"/>
</dbReference>
<sequence>MPHPLTDLPVRTVVRDALLHPADPAEHRVDADVCVVGAGIAGLSAAVESARLGRDVVLVDALPVLGGQMVNSLIGLFCGAFGNAPEHRRLTYGLLDDIFTDLGASGDIFYRVGHTITVGYDEVRLGRWVEDTVREHGIKVLTGASLVGVDREGDRVLGARFATRYGAVDVRAHGFVDASGDAALCWAAGLPCRLPEREIYGSQQLVVEHLDESDPPEPADLAARVAAKAAEYGLRRHDGLAFYFPGRGTAVLNMTHIEAPLDPIAAAEAQLEGKAQADRVVAFLRAEFPEVFGKASVRSYGLPGRRQTRWVAGVHQLTVDEVRAGTRFPDAVARTAWPIELHDTPSGYVWETFGPDHLHYVPLRAMTPPDTANLLVAGRCVDGDAAALSSVRVMGPCAAMGHAAAHVLDLVGPDGTVHDVPARRAAELTDRIRPNVED</sequence>